<feature type="transmembrane region" description="Helical" evidence="1">
    <location>
        <begin position="16"/>
        <end position="36"/>
    </location>
</feature>
<dbReference type="Proteomes" id="UP000050580">
    <property type="component" value="Unassembled WGS sequence"/>
</dbReference>
<dbReference type="STRING" id="1610491.AAV94_02535"/>
<dbReference type="AlphaFoldDB" id="A0A0U1Q2P6"/>
<comment type="caution">
    <text evidence="3">The sequence shown here is derived from an EMBL/GenBank/DDBJ whole genome shotgun (WGS) entry which is preliminary data.</text>
</comment>
<dbReference type="PANTHER" id="PTHR33371">
    <property type="entry name" value="INTERMEMBRANE PHOSPHOLIPID TRANSPORT SYSTEM BINDING PROTEIN MLAD-RELATED"/>
    <property type="match status" value="1"/>
</dbReference>
<dbReference type="Pfam" id="PF02470">
    <property type="entry name" value="MlaD"/>
    <property type="match status" value="1"/>
</dbReference>
<name>A0A0U1Q2P6_9BURK</name>
<keyword evidence="1" id="KW-1133">Transmembrane helix</keyword>
<evidence type="ECO:0000313" key="3">
    <source>
        <dbReference type="EMBL" id="KKW68915.1"/>
    </source>
</evidence>
<feature type="domain" description="Mce/MlaD" evidence="2">
    <location>
        <begin position="44"/>
        <end position="106"/>
    </location>
</feature>
<organism evidence="3 4">
    <name type="scientific">Lampropedia cohaerens</name>
    <dbReference type="NCBI Taxonomy" id="1610491"/>
    <lineage>
        <taxon>Bacteria</taxon>
        <taxon>Pseudomonadati</taxon>
        <taxon>Pseudomonadota</taxon>
        <taxon>Betaproteobacteria</taxon>
        <taxon>Burkholderiales</taxon>
        <taxon>Comamonadaceae</taxon>
        <taxon>Lampropedia</taxon>
    </lineage>
</organism>
<protein>
    <recommendedName>
        <fullName evidence="2">Mce/MlaD domain-containing protein</fullName>
    </recommendedName>
</protein>
<keyword evidence="4" id="KW-1185">Reference proteome</keyword>
<dbReference type="InterPro" id="IPR003399">
    <property type="entry name" value="Mce/MlaD"/>
</dbReference>
<proteinExistence type="predicted"/>
<dbReference type="EMBL" id="LBNQ01000012">
    <property type="protein sequence ID" value="KKW68915.1"/>
    <property type="molecule type" value="Genomic_DNA"/>
</dbReference>
<keyword evidence="1" id="KW-0472">Membrane</keyword>
<reference evidence="3 4" key="1">
    <citation type="submission" date="2015-05" db="EMBL/GenBank/DDBJ databases">
        <title>Draft genome sequence of Lampropedia sp. CT6, isolated from the microbial mat of a hot water spring, located at Manikaran, India.</title>
        <authorList>
            <person name="Tripathi C."/>
            <person name="Rani P."/>
            <person name="Mahato N.K."/>
            <person name="Lal R."/>
        </authorList>
    </citation>
    <scope>NUCLEOTIDE SEQUENCE [LARGE SCALE GENOMIC DNA]</scope>
    <source>
        <strain evidence="3 4">CT6</strain>
    </source>
</reference>
<evidence type="ECO:0000259" key="2">
    <source>
        <dbReference type="Pfam" id="PF02470"/>
    </source>
</evidence>
<gene>
    <name evidence="3" type="ORF">AAV94_02535</name>
</gene>
<keyword evidence="1" id="KW-0812">Transmembrane</keyword>
<sequence length="319" mass="34691">MGIGDLPPSRLLHVKAMALMLLTVVLTIGAVLYVFYARGAFEDKQELVLIAEDSEGIAIGMDLTFSGFPIGSVRRIELADDGSVRIHVDLLARQAHRLRESSIFTMVRNILGATSLKAYTSEWDDPPLPDGAERVVLFGDASAEIPQLMASARSLLNNLTDLTSGSSDLAQSLQQLNALGSRLGEAATDGGALRLLLGEGPELAAVQSALRRTDTLLRTLNTLARNADHQVFSQSGLMGDAQASLRALTQLLHDTRQSLQQVDAILRDAKTISGNVSESTQDLAQLRTTVERNLRQLDTIMDQLQNTWPFTQDHRLTLP</sequence>
<dbReference type="PANTHER" id="PTHR33371:SF4">
    <property type="entry name" value="INTERMEMBRANE PHOSPHOLIPID TRANSPORT SYSTEM BINDING PROTEIN MLAD"/>
    <property type="match status" value="1"/>
</dbReference>
<accession>A0A0U1Q2P6</accession>
<evidence type="ECO:0000256" key="1">
    <source>
        <dbReference type="SAM" id="Phobius"/>
    </source>
</evidence>
<dbReference type="InterPro" id="IPR052336">
    <property type="entry name" value="MlaD_Phospholipid_Transporter"/>
</dbReference>
<evidence type="ECO:0000313" key="4">
    <source>
        <dbReference type="Proteomes" id="UP000050580"/>
    </source>
</evidence>